<dbReference type="EMBL" id="DF849951">
    <property type="protein sequence ID" value="GAT60520.1"/>
    <property type="molecule type" value="Genomic_DNA"/>
</dbReference>
<name>A0ABQ0MB48_MYCCL</name>
<evidence type="ECO:0008006" key="4">
    <source>
        <dbReference type="Google" id="ProtNLM"/>
    </source>
</evidence>
<protein>
    <recommendedName>
        <fullName evidence="4">ZZ-type domain-containing protein</fullName>
    </recommendedName>
</protein>
<evidence type="ECO:0000256" key="1">
    <source>
        <dbReference type="SAM" id="MobiDB-lite"/>
    </source>
</evidence>
<accession>A0ABQ0MB48</accession>
<evidence type="ECO:0000313" key="2">
    <source>
        <dbReference type="EMBL" id="GAT60520.1"/>
    </source>
</evidence>
<keyword evidence="3" id="KW-1185">Reference proteome</keyword>
<organism evidence="2 3">
    <name type="scientific">Mycena chlorophos</name>
    <name type="common">Agaric fungus</name>
    <name type="synonym">Agaricus chlorophos</name>
    <dbReference type="NCBI Taxonomy" id="658473"/>
    <lineage>
        <taxon>Eukaryota</taxon>
        <taxon>Fungi</taxon>
        <taxon>Dikarya</taxon>
        <taxon>Basidiomycota</taxon>
        <taxon>Agaricomycotina</taxon>
        <taxon>Agaricomycetes</taxon>
        <taxon>Agaricomycetidae</taxon>
        <taxon>Agaricales</taxon>
        <taxon>Marasmiineae</taxon>
        <taxon>Mycenaceae</taxon>
        <taxon>Mycena</taxon>
    </lineage>
</organism>
<proteinExistence type="predicted"/>
<gene>
    <name evidence="2" type="ORF">MCHLO_16648</name>
</gene>
<feature type="region of interest" description="Disordered" evidence="1">
    <location>
        <begin position="102"/>
        <end position="121"/>
    </location>
</feature>
<reference evidence="2" key="1">
    <citation type="submission" date="2014-09" db="EMBL/GenBank/DDBJ databases">
        <title>Genome sequence of the luminous mushroom Mycena chlorophos for searching fungal bioluminescence genes.</title>
        <authorList>
            <person name="Tanaka Y."/>
            <person name="Kasuga D."/>
            <person name="Oba Y."/>
            <person name="Hase S."/>
            <person name="Sato K."/>
            <person name="Oba Y."/>
            <person name="Sakakibara Y."/>
        </authorList>
    </citation>
    <scope>NUCLEOTIDE SEQUENCE</scope>
</reference>
<sequence length="121" mass="12971">MADAFTPGLRFDIDIDDAAGVVKETTAAAEAESLLVCEYCGEDGGGPLVEAPWWCSVLCRECMDVERSLPEDAGGWTEVLVLMLVERSSCLSMHTTTPLSEARAEATLHHDAPIPSSYSPP</sequence>
<evidence type="ECO:0000313" key="3">
    <source>
        <dbReference type="Proteomes" id="UP000815677"/>
    </source>
</evidence>
<feature type="compositionally biased region" description="Basic and acidic residues" evidence="1">
    <location>
        <begin position="102"/>
        <end position="112"/>
    </location>
</feature>
<dbReference type="Proteomes" id="UP000815677">
    <property type="component" value="Unassembled WGS sequence"/>
</dbReference>